<dbReference type="PANTHER" id="PTHR33657">
    <property type="entry name" value="DOMAIN PROTEIN, PUTATIVE (AFU_ORTHOLOGUE AFUA_5G00600)-RELATED"/>
    <property type="match status" value="1"/>
</dbReference>
<evidence type="ECO:0000256" key="1">
    <source>
        <dbReference type="ARBA" id="ARBA00004613"/>
    </source>
</evidence>
<evidence type="ECO:0000313" key="6">
    <source>
        <dbReference type="EMBL" id="KAG6966999.1"/>
    </source>
</evidence>
<feature type="chain" id="PRO_5035880864" description="Necrosis inducing protein" evidence="5">
    <location>
        <begin position="19"/>
        <end position="213"/>
    </location>
</feature>
<sequence>MKLRALLSLVTALAAVNADWIDHDQVQPFVQPEPVTISEKAAVKFKPQLHITNGCHPYPAVNVAGDTGLRALYMVQRRLGHYVLVVFPERFAIVIARPGYIGSVSISARRIFQVRPAQRRYHRRYERQSKLRKPLADQPCDRYNVRRWRIPRSHHVGPTDRCGSRCPAKHGLWRRQCAHERRQLSLKSRKSVATLMEVIAVDIHPIFPIKAPC</sequence>
<keyword evidence="3" id="KW-0964">Secreted</keyword>
<keyword evidence="4" id="KW-0843">Virulence</keyword>
<gene>
    <name evidence="6" type="ORF">JG687_00004518</name>
</gene>
<keyword evidence="5" id="KW-0732">Signal</keyword>
<feature type="signal peptide" evidence="5">
    <location>
        <begin position="1"/>
        <end position="18"/>
    </location>
</feature>
<comment type="similarity">
    <text evidence="2">Belongs to the Necrosis inducing protein (NPP1) family.</text>
</comment>
<dbReference type="Pfam" id="PF05630">
    <property type="entry name" value="NPP1"/>
    <property type="match status" value="1"/>
</dbReference>
<dbReference type="PANTHER" id="PTHR33657:SF8">
    <property type="entry name" value="DOMAIN PROTEIN, PUTATIVE (AFU_ORTHOLOGUE AFUA_5G00600)-RELATED"/>
    <property type="match status" value="1"/>
</dbReference>
<evidence type="ECO:0000313" key="7">
    <source>
        <dbReference type="Proteomes" id="UP000688947"/>
    </source>
</evidence>
<reference evidence="6" key="1">
    <citation type="submission" date="2021-01" db="EMBL/GenBank/DDBJ databases">
        <title>Phytophthora aleatoria, a newly-described species from Pinus radiata is distinct from Phytophthora cactorum isolates based on comparative genomics.</title>
        <authorList>
            <person name="Mcdougal R."/>
            <person name="Panda P."/>
            <person name="Williams N."/>
            <person name="Studholme D.J."/>
        </authorList>
    </citation>
    <scope>NUCLEOTIDE SEQUENCE</scope>
    <source>
        <strain evidence="6">NZFS 3830</strain>
    </source>
</reference>
<dbReference type="Proteomes" id="UP000688947">
    <property type="component" value="Unassembled WGS sequence"/>
</dbReference>
<accession>A0A8T1USY6</accession>
<organism evidence="6 7">
    <name type="scientific">Phytophthora cactorum</name>
    <dbReference type="NCBI Taxonomy" id="29920"/>
    <lineage>
        <taxon>Eukaryota</taxon>
        <taxon>Sar</taxon>
        <taxon>Stramenopiles</taxon>
        <taxon>Oomycota</taxon>
        <taxon>Peronosporomycetes</taxon>
        <taxon>Peronosporales</taxon>
        <taxon>Peronosporaceae</taxon>
        <taxon>Phytophthora</taxon>
    </lineage>
</organism>
<proteinExistence type="inferred from homology"/>
<evidence type="ECO:0000256" key="2">
    <source>
        <dbReference type="ARBA" id="ARBA00009520"/>
    </source>
</evidence>
<dbReference type="AlphaFoldDB" id="A0A8T1USY6"/>
<comment type="subcellular location">
    <subcellularLocation>
        <location evidence="1">Secreted</location>
    </subcellularLocation>
</comment>
<evidence type="ECO:0000256" key="5">
    <source>
        <dbReference type="SAM" id="SignalP"/>
    </source>
</evidence>
<evidence type="ECO:0000256" key="4">
    <source>
        <dbReference type="ARBA" id="ARBA00023026"/>
    </source>
</evidence>
<dbReference type="InterPro" id="IPR008701">
    <property type="entry name" value="NPP1"/>
</dbReference>
<dbReference type="EMBL" id="JAENGZ010000157">
    <property type="protein sequence ID" value="KAG6966999.1"/>
    <property type="molecule type" value="Genomic_DNA"/>
</dbReference>
<comment type="caution">
    <text evidence="6">The sequence shown here is derived from an EMBL/GenBank/DDBJ whole genome shotgun (WGS) entry which is preliminary data.</text>
</comment>
<dbReference type="GO" id="GO:0005576">
    <property type="term" value="C:extracellular region"/>
    <property type="evidence" value="ECO:0007669"/>
    <property type="project" value="UniProtKB-SubCell"/>
</dbReference>
<evidence type="ECO:0000256" key="3">
    <source>
        <dbReference type="ARBA" id="ARBA00022525"/>
    </source>
</evidence>
<protein>
    <recommendedName>
        <fullName evidence="8">Necrosis inducing protein</fullName>
    </recommendedName>
</protein>
<name>A0A8T1USY6_9STRA</name>
<evidence type="ECO:0008006" key="8">
    <source>
        <dbReference type="Google" id="ProtNLM"/>
    </source>
</evidence>
<dbReference type="VEuPathDB" id="FungiDB:PC110_g10384"/>